<name>A0AAV0ZGJ6_VICFA</name>
<dbReference type="AlphaFoldDB" id="A0AAV0ZGJ6"/>
<reference evidence="3 4" key="1">
    <citation type="submission" date="2023-01" db="EMBL/GenBank/DDBJ databases">
        <authorList>
            <person name="Kreplak J."/>
        </authorList>
    </citation>
    <scope>NUCLEOTIDE SEQUENCE [LARGE SCALE GENOMIC DNA]</scope>
</reference>
<dbReference type="PANTHER" id="PTHR23422">
    <property type="entry name" value="DIPEPTIDYL PEPTIDASE III-RELATED"/>
    <property type="match status" value="1"/>
</dbReference>
<proteinExistence type="predicted"/>
<keyword evidence="2" id="KW-0378">Hydrolase</keyword>
<organism evidence="3 4">
    <name type="scientific">Vicia faba</name>
    <name type="common">Broad bean</name>
    <name type="synonym">Faba vulgaris</name>
    <dbReference type="NCBI Taxonomy" id="3906"/>
    <lineage>
        <taxon>Eukaryota</taxon>
        <taxon>Viridiplantae</taxon>
        <taxon>Streptophyta</taxon>
        <taxon>Embryophyta</taxon>
        <taxon>Tracheophyta</taxon>
        <taxon>Spermatophyta</taxon>
        <taxon>Magnoliopsida</taxon>
        <taxon>eudicotyledons</taxon>
        <taxon>Gunneridae</taxon>
        <taxon>Pentapetalae</taxon>
        <taxon>rosids</taxon>
        <taxon>fabids</taxon>
        <taxon>Fabales</taxon>
        <taxon>Fabaceae</taxon>
        <taxon>Papilionoideae</taxon>
        <taxon>50 kb inversion clade</taxon>
        <taxon>NPAAA clade</taxon>
        <taxon>Hologalegina</taxon>
        <taxon>IRL clade</taxon>
        <taxon>Fabeae</taxon>
        <taxon>Vicia</taxon>
    </lineage>
</organism>
<gene>
    <name evidence="3" type="ORF">VFH_II031560</name>
</gene>
<dbReference type="Gene3D" id="3.30.540.30">
    <property type="match status" value="1"/>
</dbReference>
<dbReference type="PANTHER" id="PTHR23422:SF9">
    <property type="entry name" value="ZN-DEPENDENT HYDROLASE"/>
    <property type="match status" value="1"/>
</dbReference>
<sequence length="331" mass="37948">MIGLRGICCKTDMISDQWTESNDTQPQLMYKENTVARSLTLQKQLSRYTPVSLNAELTGLTDSDKEALVFIVKAASVMDEIFYLQSWYSNPALRDWLKDHADKSELNKLKWSYYQINKSPWSCLDDDEAFLTTADSEIRLLSKATRTVSEWKGLEYRVAFPILKPAGANFYPPDMDKMEFNLWNDSLEKDQQTEATSFFTVIKRHSELILDSGLSNDKVASSKDLYIVPYSQEYKSLLAKAAKLLHKAGDITNSTSLKKLLHSKADAFLSNDYYESDIAWMKLVSQYCPSYFYDPKNSCQAGEINVLTFVLIHVVIHDMETLHRLINFTNL</sequence>
<protein>
    <submittedName>
        <fullName evidence="3">Uncharacterized protein</fullName>
    </submittedName>
</protein>
<dbReference type="EMBL" id="OX451737">
    <property type="protein sequence ID" value="CAI8596358.1"/>
    <property type="molecule type" value="Genomic_DNA"/>
</dbReference>
<dbReference type="GO" id="GO:0046872">
    <property type="term" value="F:metal ion binding"/>
    <property type="evidence" value="ECO:0007669"/>
    <property type="project" value="UniProtKB-KW"/>
</dbReference>
<evidence type="ECO:0000256" key="1">
    <source>
        <dbReference type="ARBA" id="ARBA00022723"/>
    </source>
</evidence>
<keyword evidence="1" id="KW-0479">Metal-binding</keyword>
<evidence type="ECO:0000313" key="4">
    <source>
        <dbReference type="Proteomes" id="UP001157006"/>
    </source>
</evidence>
<accession>A0AAV0ZGJ6</accession>
<dbReference type="InterPro" id="IPR039461">
    <property type="entry name" value="Peptidase_M49"/>
</dbReference>
<keyword evidence="4" id="KW-1185">Reference proteome</keyword>
<dbReference type="Proteomes" id="UP001157006">
    <property type="component" value="Chromosome 2"/>
</dbReference>
<dbReference type="GO" id="GO:0008239">
    <property type="term" value="F:dipeptidyl-peptidase activity"/>
    <property type="evidence" value="ECO:0007669"/>
    <property type="project" value="TreeGrafter"/>
</dbReference>
<dbReference type="GO" id="GO:0005737">
    <property type="term" value="C:cytoplasm"/>
    <property type="evidence" value="ECO:0007669"/>
    <property type="project" value="TreeGrafter"/>
</dbReference>
<evidence type="ECO:0000256" key="2">
    <source>
        <dbReference type="ARBA" id="ARBA00022801"/>
    </source>
</evidence>
<evidence type="ECO:0000313" key="3">
    <source>
        <dbReference type="EMBL" id="CAI8596358.1"/>
    </source>
</evidence>